<dbReference type="RefSeq" id="XP_003033118.1">
    <property type="nucleotide sequence ID" value="XM_003033072.1"/>
</dbReference>
<feature type="compositionally biased region" description="Basic and acidic residues" evidence="1">
    <location>
        <begin position="771"/>
        <end position="785"/>
    </location>
</feature>
<protein>
    <submittedName>
        <fullName evidence="2">Uncharacterized protein</fullName>
    </submittedName>
</protein>
<organism evidence="3">
    <name type="scientific">Schizophyllum commune (strain H4-8 / FGSC 9210)</name>
    <name type="common">Split gill fungus</name>
    <dbReference type="NCBI Taxonomy" id="578458"/>
    <lineage>
        <taxon>Eukaryota</taxon>
        <taxon>Fungi</taxon>
        <taxon>Dikarya</taxon>
        <taxon>Basidiomycota</taxon>
        <taxon>Agaricomycotina</taxon>
        <taxon>Agaricomycetes</taxon>
        <taxon>Agaricomycetidae</taxon>
        <taxon>Agaricales</taxon>
        <taxon>Schizophyllaceae</taxon>
        <taxon>Schizophyllum</taxon>
    </lineage>
</organism>
<evidence type="ECO:0000256" key="1">
    <source>
        <dbReference type="SAM" id="MobiDB-lite"/>
    </source>
</evidence>
<keyword evidence="3" id="KW-1185">Reference proteome</keyword>
<dbReference type="KEGG" id="scm:SCHCO_02497720"/>
<accession>D8Q2Z5</accession>
<dbReference type="EMBL" id="GL377305">
    <property type="protein sequence ID" value="EFI98215.1"/>
    <property type="molecule type" value="Genomic_DNA"/>
</dbReference>
<feature type="compositionally biased region" description="Basic residues" evidence="1">
    <location>
        <begin position="319"/>
        <end position="334"/>
    </location>
</feature>
<dbReference type="VEuPathDB" id="FungiDB:SCHCODRAFT_02497720"/>
<sequence>MADYTPNSQSFSFYTIPQDILQGTQTHNMNMPDGYAPDMNANGWYLPDAETLDTFQYTNTGSNEYQMSFDVPGFVAVVPDQPPSPVDNAPTLSNDSAPQTLELMDSDPTRSLQRDLERMTDGLSKVEDCFLFKGEVIDFDNDTWFMERGLCIWARILQPVIEKFYQNKINRSVGQLPVHTAGVCDPSAPITQEHSDAPGDARATDDSAIPYGLPTPPLILDAPLDIPDTNPSTDVAATEQSTQVAVTAPFYSYPETIVIPDAENIAPEQSTTVGEQSLASLDDRRDFLEPSERPTKRTRLDTAAPSTVDHTNSAVTAHHSSRRQPRANIRRARKPLQPLRQNTPQLPAVDATSRTNHNAVEAAPLDGAASTSLNAAEPTPINATDPTPLGAELSTPNAGLVLGWNGEEFPHDPAVVAQIVQAYASLPTEGDALPPAEGDAPLPAEDFAPEQPQDYAPVPEHQQDYAPAPTQSIAQVPQQTYVDPGFFPQVPYYGPQAYGGYTYGFAPAPIPGSFAPAPVYEGAPMTAYNGLYMDAYGNAYVPQMDPHAHQPFTYAGQPIAYDNQPVASTTNTQLPTPPSTMYSSSNDSSSSLNSNASASASSGSPGSSSSSSPASGSSPAGPSSSGSSCASSSSSTPAPADVDASGFKDGALEAIFGPSRRTECRWVGCARDHDSDDNSASSPCESSSSSTCTVTFTPYDAAHAHTVVLPHILYHHGARTKPLPEDSRRAQNRKSAEAYMCQWMVKDLEAGLDADGRPQMRICGAPAGSPSDKKGLSRHIAETHLGRTRNGAKPKPTTTRARKAKKTAAATEG</sequence>
<feature type="compositionally biased region" description="Polar residues" evidence="1">
    <location>
        <begin position="565"/>
        <end position="582"/>
    </location>
</feature>
<proteinExistence type="predicted"/>
<dbReference type="Proteomes" id="UP000007431">
    <property type="component" value="Unassembled WGS sequence"/>
</dbReference>
<feature type="compositionally biased region" description="Polar residues" evidence="1">
    <location>
        <begin position="90"/>
        <end position="99"/>
    </location>
</feature>
<feature type="compositionally biased region" description="Basic and acidic residues" evidence="1">
    <location>
        <begin position="282"/>
        <end position="300"/>
    </location>
</feature>
<feature type="compositionally biased region" description="Polar residues" evidence="1">
    <location>
        <begin position="304"/>
        <end position="315"/>
    </location>
</feature>
<gene>
    <name evidence="2" type="ORF">SCHCODRAFT_233930</name>
</gene>
<dbReference type="AlphaFoldDB" id="D8Q2Z5"/>
<evidence type="ECO:0000313" key="2">
    <source>
        <dbReference type="EMBL" id="EFI98215.1"/>
    </source>
</evidence>
<dbReference type="HOGENOM" id="CLU_347210_0_0_1"/>
<name>D8Q2Z5_SCHCM</name>
<feature type="region of interest" description="Disordered" evidence="1">
    <location>
        <begin position="282"/>
        <end position="350"/>
    </location>
</feature>
<feature type="region of interest" description="Disordered" evidence="1">
    <location>
        <begin position="366"/>
        <end position="394"/>
    </location>
</feature>
<feature type="region of interest" description="Disordered" evidence="1">
    <location>
        <begin position="428"/>
        <end position="454"/>
    </location>
</feature>
<feature type="compositionally biased region" description="Low complexity" evidence="1">
    <location>
        <begin position="583"/>
        <end position="644"/>
    </location>
</feature>
<dbReference type="GeneID" id="9595155"/>
<feature type="region of interest" description="Disordered" evidence="1">
    <location>
        <begin position="766"/>
        <end position="813"/>
    </location>
</feature>
<feature type="region of interest" description="Disordered" evidence="1">
    <location>
        <begin position="563"/>
        <end position="644"/>
    </location>
</feature>
<reference evidence="2 3" key="1">
    <citation type="journal article" date="2010" name="Nat. Biotechnol.">
        <title>Genome sequence of the model mushroom Schizophyllum commune.</title>
        <authorList>
            <person name="Ohm R.A."/>
            <person name="de Jong J.F."/>
            <person name="Lugones L.G."/>
            <person name="Aerts A."/>
            <person name="Kothe E."/>
            <person name="Stajich J.E."/>
            <person name="de Vries R.P."/>
            <person name="Record E."/>
            <person name="Levasseur A."/>
            <person name="Baker S.E."/>
            <person name="Bartholomew K.A."/>
            <person name="Coutinho P.M."/>
            <person name="Erdmann S."/>
            <person name="Fowler T.J."/>
            <person name="Gathman A.C."/>
            <person name="Lombard V."/>
            <person name="Henrissat B."/>
            <person name="Knabe N."/>
            <person name="Kuees U."/>
            <person name="Lilly W.W."/>
            <person name="Lindquist E."/>
            <person name="Lucas S."/>
            <person name="Magnuson J.K."/>
            <person name="Piumi F."/>
            <person name="Raudaskoski M."/>
            <person name="Salamov A."/>
            <person name="Schmutz J."/>
            <person name="Schwarze F.W.M.R."/>
            <person name="vanKuyk P.A."/>
            <person name="Horton J.S."/>
            <person name="Grigoriev I.V."/>
            <person name="Woesten H.A.B."/>
        </authorList>
    </citation>
    <scope>NUCLEOTIDE SEQUENCE [LARGE SCALE GENOMIC DNA]</scope>
    <source>
        <strain evidence="3">H4-8 / FGSC 9210</strain>
    </source>
</reference>
<feature type="region of interest" description="Disordered" evidence="1">
    <location>
        <begin position="81"/>
        <end position="108"/>
    </location>
</feature>
<evidence type="ECO:0000313" key="3">
    <source>
        <dbReference type="Proteomes" id="UP000007431"/>
    </source>
</evidence>
<dbReference type="InParanoid" id="D8Q2Z5"/>
<dbReference type="OrthoDB" id="10342273at2759"/>